<protein>
    <submittedName>
        <fullName evidence="3">Glutaredoxin</fullName>
    </submittedName>
</protein>
<dbReference type="InterPro" id="IPR002109">
    <property type="entry name" value="Glutaredoxin"/>
</dbReference>
<dbReference type="Pfam" id="PF00462">
    <property type="entry name" value="Glutaredoxin"/>
    <property type="match status" value="1"/>
</dbReference>
<feature type="domain" description="Glutaredoxin" evidence="2">
    <location>
        <begin position="46"/>
        <end position="101"/>
    </location>
</feature>
<dbReference type="Proteomes" id="UP001379945">
    <property type="component" value="Unassembled WGS sequence"/>
</dbReference>
<comment type="similarity">
    <text evidence="1">Belongs to the glutaredoxin family.</text>
</comment>
<sequence>MPRAVLDEQRIHPAIRSVVAGHHADAIAEVEAAVAAHPVVVLGMAGNPWPKKARAALDRLGIAHHDINHGSYVSGWRRRNAVKMWCGWPTFPIIFVRGQMVGGAQDLQRLIDSGELKRLLG</sequence>
<dbReference type="InterPro" id="IPR036249">
    <property type="entry name" value="Thioredoxin-like_sf"/>
</dbReference>
<accession>A0ABU9C4G7</accession>
<dbReference type="RefSeq" id="WP_341399065.1">
    <property type="nucleotide sequence ID" value="NZ_JBBUTI010000006.1"/>
</dbReference>
<dbReference type="CDD" id="cd02066">
    <property type="entry name" value="GRX_family"/>
    <property type="match status" value="1"/>
</dbReference>
<dbReference type="Gene3D" id="3.40.30.10">
    <property type="entry name" value="Glutaredoxin"/>
    <property type="match status" value="1"/>
</dbReference>
<name>A0ABU9C4G7_9BURK</name>
<proteinExistence type="inferred from homology"/>
<dbReference type="SUPFAM" id="SSF52833">
    <property type="entry name" value="Thioredoxin-like"/>
    <property type="match status" value="1"/>
</dbReference>
<gene>
    <name evidence="3" type="ORF">AACH00_10445</name>
</gene>
<dbReference type="EMBL" id="JBBUTI010000006">
    <property type="protein sequence ID" value="MEK8046768.1"/>
    <property type="molecule type" value="Genomic_DNA"/>
</dbReference>
<organism evidence="3 4">
    <name type="scientific">Ideonella margarita</name>
    <dbReference type="NCBI Taxonomy" id="2984191"/>
    <lineage>
        <taxon>Bacteria</taxon>
        <taxon>Pseudomonadati</taxon>
        <taxon>Pseudomonadota</taxon>
        <taxon>Betaproteobacteria</taxon>
        <taxon>Burkholderiales</taxon>
        <taxon>Sphaerotilaceae</taxon>
        <taxon>Ideonella</taxon>
    </lineage>
</organism>
<dbReference type="PROSITE" id="PS51354">
    <property type="entry name" value="GLUTAREDOXIN_2"/>
    <property type="match status" value="1"/>
</dbReference>
<evidence type="ECO:0000313" key="3">
    <source>
        <dbReference type="EMBL" id="MEK8046768.1"/>
    </source>
</evidence>
<dbReference type="PANTHER" id="PTHR45694">
    <property type="entry name" value="GLUTAREDOXIN 2"/>
    <property type="match status" value="1"/>
</dbReference>
<evidence type="ECO:0000256" key="1">
    <source>
        <dbReference type="ARBA" id="ARBA00007787"/>
    </source>
</evidence>
<reference evidence="3 4" key="1">
    <citation type="submission" date="2024-04" db="EMBL/GenBank/DDBJ databases">
        <title>Novel species of the genus Ideonella isolated from streams.</title>
        <authorList>
            <person name="Lu H."/>
        </authorList>
    </citation>
    <scope>NUCLEOTIDE SEQUENCE [LARGE SCALE GENOMIC DNA]</scope>
    <source>
        <strain evidence="3 4">LYT19W</strain>
    </source>
</reference>
<evidence type="ECO:0000313" key="4">
    <source>
        <dbReference type="Proteomes" id="UP001379945"/>
    </source>
</evidence>
<dbReference type="PANTHER" id="PTHR45694:SF18">
    <property type="entry name" value="GLUTAREDOXIN-1-RELATED"/>
    <property type="match status" value="1"/>
</dbReference>
<comment type="caution">
    <text evidence="3">The sequence shown here is derived from an EMBL/GenBank/DDBJ whole genome shotgun (WGS) entry which is preliminary data.</text>
</comment>
<keyword evidence="4" id="KW-1185">Reference proteome</keyword>
<evidence type="ECO:0000259" key="2">
    <source>
        <dbReference type="Pfam" id="PF00462"/>
    </source>
</evidence>